<reference evidence="4" key="1">
    <citation type="journal article" date="2005" name="PLoS Biol.">
        <title>The genomes of Oryza sativa: a history of duplications.</title>
        <authorList>
            <person name="Yu J."/>
            <person name="Wang J."/>
            <person name="Lin W."/>
            <person name="Li S."/>
            <person name="Li H."/>
            <person name="Zhou J."/>
            <person name="Ni P."/>
            <person name="Dong W."/>
            <person name="Hu S."/>
            <person name="Zeng C."/>
            <person name="Zhang J."/>
            <person name="Zhang Y."/>
            <person name="Li R."/>
            <person name="Xu Z."/>
            <person name="Li S."/>
            <person name="Li X."/>
            <person name="Zheng H."/>
            <person name="Cong L."/>
            <person name="Lin L."/>
            <person name="Yin J."/>
            <person name="Geng J."/>
            <person name="Li G."/>
            <person name="Shi J."/>
            <person name="Liu J."/>
            <person name="Lv H."/>
            <person name="Li J."/>
            <person name="Wang J."/>
            <person name="Deng Y."/>
            <person name="Ran L."/>
            <person name="Shi X."/>
            <person name="Wang X."/>
            <person name="Wu Q."/>
            <person name="Li C."/>
            <person name="Ren X."/>
            <person name="Wang J."/>
            <person name="Wang X."/>
            <person name="Li D."/>
            <person name="Liu D."/>
            <person name="Zhang X."/>
            <person name="Ji Z."/>
            <person name="Zhao W."/>
            <person name="Sun Y."/>
            <person name="Zhang Z."/>
            <person name="Bao J."/>
            <person name="Han Y."/>
            <person name="Dong L."/>
            <person name="Ji J."/>
            <person name="Chen P."/>
            <person name="Wu S."/>
            <person name="Liu J."/>
            <person name="Xiao Y."/>
            <person name="Bu D."/>
            <person name="Tan J."/>
            <person name="Yang L."/>
            <person name="Ye C."/>
            <person name="Zhang J."/>
            <person name="Xu J."/>
            <person name="Zhou Y."/>
            <person name="Yu Y."/>
            <person name="Zhang B."/>
            <person name="Zhuang S."/>
            <person name="Wei H."/>
            <person name="Liu B."/>
            <person name="Lei M."/>
            <person name="Yu H."/>
            <person name="Li Y."/>
            <person name="Xu H."/>
            <person name="Wei S."/>
            <person name="He X."/>
            <person name="Fang L."/>
            <person name="Zhang Z."/>
            <person name="Zhang Y."/>
            <person name="Huang X."/>
            <person name="Su Z."/>
            <person name="Tong W."/>
            <person name="Li J."/>
            <person name="Tong Z."/>
            <person name="Li S."/>
            <person name="Ye J."/>
            <person name="Wang L."/>
            <person name="Fang L."/>
            <person name="Lei T."/>
            <person name="Chen C."/>
            <person name="Chen H."/>
            <person name="Xu Z."/>
            <person name="Li H."/>
            <person name="Huang H."/>
            <person name="Zhang F."/>
            <person name="Xu H."/>
            <person name="Li N."/>
            <person name="Zhao C."/>
            <person name="Li S."/>
            <person name="Dong L."/>
            <person name="Huang Y."/>
            <person name="Li L."/>
            <person name="Xi Y."/>
            <person name="Qi Q."/>
            <person name="Li W."/>
            <person name="Zhang B."/>
            <person name="Hu W."/>
            <person name="Zhang Y."/>
            <person name="Tian X."/>
            <person name="Jiao Y."/>
            <person name="Liang X."/>
            <person name="Jin J."/>
            <person name="Gao L."/>
            <person name="Zheng W."/>
            <person name="Hao B."/>
            <person name="Liu S."/>
            <person name="Wang W."/>
            <person name="Yuan L."/>
            <person name="Cao M."/>
            <person name="McDermott J."/>
            <person name="Samudrala R."/>
            <person name="Wang J."/>
            <person name="Wong G.K."/>
            <person name="Yang H."/>
        </authorList>
    </citation>
    <scope>NUCLEOTIDE SEQUENCE [LARGE SCALE GENOMIC DNA]</scope>
</reference>
<accession>B9F3Q5</accession>
<dbReference type="Gene3D" id="1.10.630.10">
    <property type="entry name" value="Cytochrome P450"/>
    <property type="match status" value="1"/>
</dbReference>
<organism evidence="4">
    <name type="scientific">Oryza sativa subsp. japonica</name>
    <name type="common">Rice</name>
    <dbReference type="NCBI Taxonomy" id="39947"/>
    <lineage>
        <taxon>Eukaryota</taxon>
        <taxon>Viridiplantae</taxon>
        <taxon>Streptophyta</taxon>
        <taxon>Embryophyta</taxon>
        <taxon>Tracheophyta</taxon>
        <taxon>Spermatophyta</taxon>
        <taxon>Magnoliopsida</taxon>
        <taxon>Liliopsida</taxon>
        <taxon>Poales</taxon>
        <taxon>Poaceae</taxon>
        <taxon>BOP clade</taxon>
        <taxon>Oryzoideae</taxon>
        <taxon>Oryzeae</taxon>
        <taxon>Oryzinae</taxon>
        <taxon>Oryza</taxon>
        <taxon>Oryza sativa</taxon>
    </lineage>
</organism>
<dbReference type="EMBL" id="CM000139">
    <property type="protein sequence ID" value="EEE56457.1"/>
    <property type="molecule type" value="Genomic_DNA"/>
</dbReference>
<dbReference type="GO" id="GO:0005506">
    <property type="term" value="F:iron ion binding"/>
    <property type="evidence" value="ECO:0007669"/>
    <property type="project" value="InterPro"/>
</dbReference>
<reference evidence="4" key="2">
    <citation type="submission" date="2008-12" db="EMBL/GenBank/DDBJ databases">
        <title>Improved gene annotation of the rice (Oryza sativa) genomes.</title>
        <authorList>
            <person name="Wang J."/>
            <person name="Li R."/>
            <person name="Fan W."/>
            <person name="Huang Q."/>
            <person name="Zhang J."/>
            <person name="Zhou Y."/>
            <person name="Hu Y."/>
            <person name="Zi S."/>
            <person name="Li J."/>
            <person name="Ni P."/>
            <person name="Zheng H."/>
            <person name="Zhang Y."/>
            <person name="Zhao M."/>
            <person name="Hao Q."/>
            <person name="McDermott J."/>
            <person name="Samudrala R."/>
            <person name="Kristiansen K."/>
            <person name="Wong G.K.-S."/>
        </authorList>
    </citation>
    <scope>NUCLEOTIDE SEQUENCE</scope>
</reference>
<evidence type="ECO:0000256" key="1">
    <source>
        <dbReference type="ARBA" id="ARBA00010617"/>
    </source>
</evidence>
<dbReference type="PANTHER" id="PTHR47955:SF21">
    <property type="entry name" value="OS06G0642300 PROTEIN"/>
    <property type="match status" value="1"/>
</dbReference>
<sequence length="239" mass="25662">MADLARRLDIRAADVTQAQSANSASRVVASSTDAACREFTKTHDVKFATRPWSSTVRVLMADGSARSPWWSCSARAASSRSAASGRKRSAALLPPLRRAQPGEAVNVSERIAALVSDAAVRTIIGDRFERRDEFLEGLAEGIKITSGFSLGDLFPSSRLASFIGGTTRRAEANHRKNFELMECALKQHEEKRAAAAAAAAGAVEDDEDIVDVLLRIQKEGSLQVPLTMGNIKAVVLVLV</sequence>
<dbReference type="InterPro" id="IPR036396">
    <property type="entry name" value="Cyt_P450_sf"/>
</dbReference>
<protein>
    <submittedName>
        <fullName evidence="4">Uncharacterized protein</fullName>
    </submittedName>
</protein>
<dbReference type="GO" id="GO:0016705">
    <property type="term" value="F:oxidoreductase activity, acting on paired donors, with incorporation or reduction of molecular oxygen"/>
    <property type="evidence" value="ECO:0007669"/>
    <property type="project" value="InterPro"/>
</dbReference>
<dbReference type="SUPFAM" id="SSF48264">
    <property type="entry name" value="Cytochrome P450"/>
    <property type="match status" value="1"/>
</dbReference>
<gene>
    <name evidence="4" type="ORF">OsJ_05658</name>
</gene>
<dbReference type="Proteomes" id="UP000007752">
    <property type="component" value="Chromosome 2"/>
</dbReference>
<evidence type="ECO:0000256" key="3">
    <source>
        <dbReference type="ARBA" id="ARBA00023004"/>
    </source>
</evidence>
<dbReference type="GO" id="GO:0004497">
    <property type="term" value="F:monooxygenase activity"/>
    <property type="evidence" value="ECO:0007669"/>
    <property type="project" value="InterPro"/>
</dbReference>
<dbReference type="AlphaFoldDB" id="B9F3Q5"/>
<evidence type="ECO:0000313" key="4">
    <source>
        <dbReference type="EMBL" id="EEE56457.1"/>
    </source>
</evidence>
<proteinExistence type="inferred from homology"/>
<dbReference type="PANTHER" id="PTHR47955">
    <property type="entry name" value="CYTOCHROME P450 FAMILY 71 PROTEIN"/>
    <property type="match status" value="1"/>
</dbReference>
<keyword evidence="3" id="KW-0408">Iron</keyword>
<keyword evidence="2" id="KW-0479">Metal-binding</keyword>
<name>B9F3Q5_ORYSJ</name>
<evidence type="ECO:0000256" key="2">
    <source>
        <dbReference type="ARBA" id="ARBA00022723"/>
    </source>
</evidence>
<comment type="similarity">
    <text evidence="1">Belongs to the cytochrome P450 family.</text>
</comment>
<dbReference type="GO" id="GO:0020037">
    <property type="term" value="F:heme binding"/>
    <property type="evidence" value="ECO:0007669"/>
    <property type="project" value="InterPro"/>
</dbReference>